<evidence type="ECO:0000256" key="1">
    <source>
        <dbReference type="ARBA" id="ARBA00022737"/>
    </source>
</evidence>
<feature type="signal peptide" evidence="4">
    <location>
        <begin position="1"/>
        <end position="31"/>
    </location>
</feature>
<accession>A0A0F5JXF6</accession>
<dbReference type="Gene3D" id="1.25.40.10">
    <property type="entry name" value="Tetratricopeptide repeat domain"/>
    <property type="match status" value="1"/>
</dbReference>
<dbReference type="SMART" id="SM00028">
    <property type="entry name" value="TPR"/>
    <property type="match status" value="4"/>
</dbReference>
<dbReference type="PROSITE" id="PS50005">
    <property type="entry name" value="TPR"/>
    <property type="match status" value="2"/>
</dbReference>
<dbReference type="SUPFAM" id="SSF48452">
    <property type="entry name" value="TPR-like"/>
    <property type="match status" value="1"/>
</dbReference>
<evidence type="ECO:0000256" key="4">
    <source>
        <dbReference type="SAM" id="SignalP"/>
    </source>
</evidence>
<name>A0A0F5JXF6_9BURK</name>
<keyword evidence="4" id="KW-0732">Signal</keyword>
<dbReference type="InterPro" id="IPR051012">
    <property type="entry name" value="CellSynth/LPSAsmb/PSIAsmb"/>
</dbReference>
<protein>
    <submittedName>
        <fullName evidence="5">Uncharacterized protein</fullName>
    </submittedName>
</protein>
<evidence type="ECO:0000256" key="2">
    <source>
        <dbReference type="ARBA" id="ARBA00022803"/>
    </source>
</evidence>
<reference evidence="5 6" key="1">
    <citation type="submission" date="2015-03" db="EMBL/GenBank/DDBJ databases">
        <title>Draft Genome Sequence of Burkholderia andropogonis type strain ICMP2807, isolated from Sorghum bicolor.</title>
        <authorList>
            <person name="Lopes-Santos L."/>
            <person name="Castro D.B."/>
            <person name="Ottoboni L.M."/>
            <person name="Park D."/>
            <person name="Weirc B.S."/>
            <person name="Destefano S.A."/>
        </authorList>
    </citation>
    <scope>NUCLEOTIDE SEQUENCE [LARGE SCALE GENOMIC DNA]</scope>
    <source>
        <strain evidence="5 6">ICMP2807</strain>
    </source>
</reference>
<organism evidence="5 6">
    <name type="scientific">Robbsia andropogonis</name>
    <dbReference type="NCBI Taxonomy" id="28092"/>
    <lineage>
        <taxon>Bacteria</taxon>
        <taxon>Pseudomonadati</taxon>
        <taxon>Pseudomonadota</taxon>
        <taxon>Betaproteobacteria</taxon>
        <taxon>Burkholderiales</taxon>
        <taxon>Burkholderiaceae</taxon>
        <taxon>Robbsia</taxon>
    </lineage>
</organism>
<comment type="caution">
    <text evidence="5">The sequence shown here is derived from an EMBL/GenBank/DDBJ whole genome shotgun (WGS) entry which is preliminary data.</text>
</comment>
<dbReference type="EMBL" id="LAQU01000021">
    <property type="protein sequence ID" value="KKB62324.1"/>
    <property type="molecule type" value="Genomic_DNA"/>
</dbReference>
<feature type="repeat" description="TPR" evidence="3">
    <location>
        <begin position="86"/>
        <end position="119"/>
    </location>
</feature>
<feature type="chain" id="PRO_5002490203" evidence="4">
    <location>
        <begin position="32"/>
        <end position="302"/>
    </location>
</feature>
<dbReference type="PANTHER" id="PTHR45586:SF1">
    <property type="entry name" value="LIPOPOLYSACCHARIDE ASSEMBLY PROTEIN B"/>
    <property type="match status" value="1"/>
</dbReference>
<dbReference type="PANTHER" id="PTHR45586">
    <property type="entry name" value="TPR REPEAT-CONTAINING PROTEIN PA4667"/>
    <property type="match status" value="1"/>
</dbReference>
<evidence type="ECO:0000313" key="6">
    <source>
        <dbReference type="Proteomes" id="UP000033618"/>
    </source>
</evidence>
<dbReference type="AlphaFoldDB" id="A0A0F5JXF6"/>
<dbReference type="STRING" id="28092.WM40_17775"/>
<dbReference type="Proteomes" id="UP000033618">
    <property type="component" value="Unassembled WGS sequence"/>
</dbReference>
<dbReference type="Pfam" id="PF14559">
    <property type="entry name" value="TPR_19"/>
    <property type="match status" value="1"/>
</dbReference>
<dbReference type="PATRIC" id="fig|28092.6.peg.4180"/>
<proteinExistence type="predicted"/>
<dbReference type="Pfam" id="PF13432">
    <property type="entry name" value="TPR_16"/>
    <property type="match status" value="1"/>
</dbReference>
<sequence length="302" mass="32351">MPWLSPLPRKCSRPLWLIVGCAFLIATSACTTQMTVHASGTASGPLKSQATPAEEVRIAKIALAHGDMQMARTIYERLVANNPDSVEGLVGLGDTLYAVGDFTRAAVLYEHAHQLAPNELEPIVDLGRIAIRQRKFDEAIRMYRLALTMSPNNSAAAAGLGTALDMSGDHAGAQAVLRQALVANPGDPYLATNLGMSLLSGGDPKAATVVLLDVTRFPAAPPQAKDDLALAYAMLGDDKVATELLTQQNMSREDVNNNLKYYEYLRTHRGYHSAASPDGQSGVISAPLTQLRGPLTDTRDMK</sequence>
<keyword evidence="2 3" id="KW-0802">TPR repeat</keyword>
<feature type="repeat" description="TPR" evidence="3">
    <location>
        <begin position="120"/>
        <end position="153"/>
    </location>
</feature>
<keyword evidence="1" id="KW-0677">Repeat</keyword>
<evidence type="ECO:0000313" key="5">
    <source>
        <dbReference type="EMBL" id="KKB62324.1"/>
    </source>
</evidence>
<dbReference type="InterPro" id="IPR019734">
    <property type="entry name" value="TPR_rpt"/>
</dbReference>
<evidence type="ECO:0000256" key="3">
    <source>
        <dbReference type="PROSITE-ProRule" id="PRU00339"/>
    </source>
</evidence>
<gene>
    <name evidence="5" type="ORF">WM40_17775</name>
</gene>
<dbReference type="InterPro" id="IPR011990">
    <property type="entry name" value="TPR-like_helical_dom_sf"/>
</dbReference>
<keyword evidence="6" id="KW-1185">Reference proteome</keyword>